<dbReference type="Proteomes" id="UP000620124">
    <property type="component" value="Unassembled WGS sequence"/>
</dbReference>
<name>A0A8H6X500_9AGAR</name>
<accession>A0A8H6X500</accession>
<protein>
    <submittedName>
        <fullName evidence="1">Uncharacterized protein</fullName>
    </submittedName>
</protein>
<gene>
    <name evidence="1" type="ORF">MVEN_02318400</name>
</gene>
<keyword evidence="2" id="KW-1185">Reference proteome</keyword>
<dbReference type="EMBL" id="JACAZI010000027">
    <property type="protein sequence ID" value="KAF7334126.1"/>
    <property type="molecule type" value="Genomic_DNA"/>
</dbReference>
<evidence type="ECO:0000313" key="1">
    <source>
        <dbReference type="EMBL" id="KAF7334126.1"/>
    </source>
</evidence>
<reference evidence="1" key="1">
    <citation type="submission" date="2020-05" db="EMBL/GenBank/DDBJ databases">
        <title>Mycena genomes resolve the evolution of fungal bioluminescence.</title>
        <authorList>
            <person name="Tsai I.J."/>
        </authorList>
    </citation>
    <scope>NUCLEOTIDE SEQUENCE</scope>
    <source>
        <strain evidence="1">CCC161011</strain>
    </source>
</reference>
<comment type="caution">
    <text evidence="1">The sequence shown here is derived from an EMBL/GenBank/DDBJ whole genome shotgun (WGS) entry which is preliminary data.</text>
</comment>
<organism evidence="1 2">
    <name type="scientific">Mycena venus</name>
    <dbReference type="NCBI Taxonomy" id="2733690"/>
    <lineage>
        <taxon>Eukaryota</taxon>
        <taxon>Fungi</taxon>
        <taxon>Dikarya</taxon>
        <taxon>Basidiomycota</taxon>
        <taxon>Agaricomycotina</taxon>
        <taxon>Agaricomycetes</taxon>
        <taxon>Agaricomycetidae</taxon>
        <taxon>Agaricales</taxon>
        <taxon>Marasmiineae</taxon>
        <taxon>Mycenaceae</taxon>
        <taxon>Mycena</taxon>
    </lineage>
</organism>
<evidence type="ECO:0000313" key="2">
    <source>
        <dbReference type="Proteomes" id="UP000620124"/>
    </source>
</evidence>
<dbReference type="AlphaFoldDB" id="A0A8H6X500"/>
<dbReference type="OrthoDB" id="2676448at2759"/>
<proteinExistence type="predicted"/>
<sequence length="149" mass="17207">MLEEELSRFEEHSIETRWVPASQEYKDALVMMSERRYRRALNEVECLVVQRLLEMTKLGASGVAYTAIQRALVEYNTAATQLTPPWQQLTWAQLADTVTIAKFDLLHDTCTNICQLPWADPAHREAMVLYFGIKRAKEEIRHLNVLSPS</sequence>